<dbReference type="OrthoDB" id="9795032at2"/>
<sequence length="550" mass="59619">MGEWMDESNKALARRYGVFIFVIAGALISLILSFVTEHVFIFAFCVFFTLAMVGVFDITQPNHSLLRNYPLIGSVRWIFEAVRPYLRQYLMEDDLSGQPYNRDDRSLVYARSKNEEDRQPFGTELDTYAAEYEWMTHSLAPTPVSEEPFRVSIGGPACAKPYSASVLNISAMSFGSLGSHAIEALNMGAKAGGFYHDTGEGGLSPYHRKHGGDIVWELGSGYFGCRNRDGSFSPERFQERALLDQVKMVEIKLSQGAKPGHGGVLPGAKVTPEISETRGVPMGEDCISPSRHPAFSTPVGMMEFVAQLRELSGGKPVGLKLCVGHPSEVFALAKAMLKTGIRPDFVVVDGSEGGTGAAPHELADHVGMPLREGLILVRNALVGTGLRPEVRLAASGKVVSGFSMAANMAIGADWCNAARAFMFSLGCVMSMRCHTGACPTGVTTNDPHLQRGLVIEDKAERVTSFHHHTVGALADLIAAAGLEHPRDLLPHHVWHRVSPIEVKPLDRLYTFLAADALIDAPDDTPYAAEWAAADADSFAPRRAVGPRRAA</sequence>
<feature type="transmembrane region" description="Helical" evidence="3">
    <location>
        <begin position="38"/>
        <end position="58"/>
    </location>
</feature>
<reference evidence="5 6" key="1">
    <citation type="submission" date="2018-10" db="EMBL/GenBank/DDBJ databases">
        <title>Xanthobacter tagetidis genome sequencing and assembly.</title>
        <authorList>
            <person name="Maclea K.S."/>
            <person name="Goen A.E."/>
            <person name="Fatima S.A."/>
        </authorList>
    </citation>
    <scope>NUCLEOTIDE SEQUENCE [LARGE SCALE GENOMIC DNA]</scope>
    <source>
        <strain evidence="5 6">ATCC 700314</strain>
    </source>
</reference>
<dbReference type="PIRSF" id="PIRSF500060">
    <property type="entry name" value="UCP500060"/>
    <property type="match status" value="1"/>
</dbReference>
<evidence type="ECO:0000256" key="3">
    <source>
        <dbReference type="SAM" id="Phobius"/>
    </source>
</evidence>
<proteinExistence type="inferred from homology"/>
<dbReference type="AlphaFoldDB" id="A0A3L7AMJ9"/>
<dbReference type="Proteomes" id="UP000269692">
    <property type="component" value="Unassembled WGS sequence"/>
</dbReference>
<keyword evidence="3" id="KW-0812">Transmembrane</keyword>
<evidence type="ECO:0000259" key="4">
    <source>
        <dbReference type="Pfam" id="PF01645"/>
    </source>
</evidence>
<feature type="domain" description="Glutamate synthase" evidence="4">
    <location>
        <begin position="166"/>
        <end position="482"/>
    </location>
</feature>
<dbReference type="InterPro" id="IPR013785">
    <property type="entry name" value="Aldolase_TIM"/>
</dbReference>
<gene>
    <name evidence="5" type="ORF">D9R14_00630</name>
</gene>
<accession>A0A3L7AMJ9</accession>
<organism evidence="5 6">
    <name type="scientific">Xanthobacter tagetidis</name>
    <dbReference type="NCBI Taxonomy" id="60216"/>
    <lineage>
        <taxon>Bacteria</taxon>
        <taxon>Pseudomonadati</taxon>
        <taxon>Pseudomonadota</taxon>
        <taxon>Alphaproteobacteria</taxon>
        <taxon>Hyphomicrobiales</taxon>
        <taxon>Xanthobacteraceae</taxon>
        <taxon>Xanthobacter</taxon>
    </lineage>
</organism>
<dbReference type="EMBL" id="RCTF01000001">
    <property type="protein sequence ID" value="RLP81547.1"/>
    <property type="molecule type" value="Genomic_DNA"/>
</dbReference>
<dbReference type="GO" id="GO:0006537">
    <property type="term" value="P:glutamate biosynthetic process"/>
    <property type="evidence" value="ECO:0007669"/>
    <property type="project" value="InterPro"/>
</dbReference>
<dbReference type="Pfam" id="PF01645">
    <property type="entry name" value="Glu_synthase"/>
    <property type="match status" value="1"/>
</dbReference>
<evidence type="ECO:0000256" key="2">
    <source>
        <dbReference type="PIRNR" id="PIRNR006429"/>
    </source>
</evidence>
<evidence type="ECO:0000313" key="5">
    <source>
        <dbReference type="EMBL" id="RLP81547.1"/>
    </source>
</evidence>
<dbReference type="InterPro" id="IPR024188">
    <property type="entry name" value="GltB"/>
</dbReference>
<dbReference type="SUPFAM" id="SSF51395">
    <property type="entry name" value="FMN-linked oxidoreductases"/>
    <property type="match status" value="1"/>
</dbReference>
<dbReference type="CDD" id="cd02808">
    <property type="entry name" value="GltS_FMN"/>
    <property type="match status" value="1"/>
</dbReference>
<keyword evidence="3" id="KW-0472">Membrane</keyword>
<feature type="transmembrane region" description="Helical" evidence="3">
    <location>
        <begin position="12"/>
        <end position="32"/>
    </location>
</feature>
<dbReference type="Gene3D" id="3.20.20.70">
    <property type="entry name" value="Aldolase class I"/>
    <property type="match status" value="1"/>
</dbReference>
<evidence type="ECO:0000313" key="6">
    <source>
        <dbReference type="Proteomes" id="UP000269692"/>
    </source>
</evidence>
<evidence type="ECO:0000256" key="1">
    <source>
        <dbReference type="ARBA" id="ARBA00009716"/>
    </source>
</evidence>
<comment type="caution">
    <text evidence="5">The sequence shown here is derived from an EMBL/GenBank/DDBJ whole genome shotgun (WGS) entry which is preliminary data.</text>
</comment>
<name>A0A3L7AMJ9_9HYPH</name>
<protein>
    <submittedName>
        <fullName evidence="5">FMN-binding glutamate synthase family protein</fullName>
    </submittedName>
</protein>
<comment type="similarity">
    <text evidence="1 2">Belongs to the glutamate synthase family.</text>
</comment>
<dbReference type="PANTHER" id="PTHR43819">
    <property type="entry name" value="ARCHAEAL-TYPE GLUTAMATE SYNTHASE [NADPH]"/>
    <property type="match status" value="1"/>
</dbReference>
<keyword evidence="6" id="KW-1185">Reference proteome</keyword>
<dbReference type="InterPro" id="IPR002932">
    <property type="entry name" value="Glu_synthdom"/>
</dbReference>
<dbReference type="InterPro" id="IPR027283">
    <property type="entry name" value="YerD"/>
</dbReference>
<dbReference type="PANTHER" id="PTHR43819:SF1">
    <property type="entry name" value="ARCHAEAL-TYPE GLUTAMATE SYNTHASE [NADPH]"/>
    <property type="match status" value="1"/>
</dbReference>
<dbReference type="GO" id="GO:0015930">
    <property type="term" value="F:glutamate synthase activity"/>
    <property type="evidence" value="ECO:0007669"/>
    <property type="project" value="InterPro"/>
</dbReference>
<dbReference type="PIRSF" id="PIRSF006429">
    <property type="entry name" value="GOGAT_lg_2"/>
    <property type="match status" value="1"/>
</dbReference>
<keyword evidence="3" id="KW-1133">Transmembrane helix</keyword>